<feature type="domain" description="DUF7088" evidence="2">
    <location>
        <begin position="68"/>
        <end position="134"/>
    </location>
</feature>
<feature type="transmembrane region" description="Helical" evidence="1">
    <location>
        <begin position="29"/>
        <end position="52"/>
    </location>
</feature>
<evidence type="ECO:0000313" key="4">
    <source>
        <dbReference type="Proteomes" id="UP001597389"/>
    </source>
</evidence>
<dbReference type="RefSeq" id="WP_377086050.1">
    <property type="nucleotide sequence ID" value="NZ_JBHSJL010000014.1"/>
</dbReference>
<dbReference type="Proteomes" id="UP001597389">
    <property type="component" value="Unassembled WGS sequence"/>
</dbReference>
<proteinExistence type="predicted"/>
<evidence type="ECO:0000259" key="2">
    <source>
        <dbReference type="Pfam" id="PF23357"/>
    </source>
</evidence>
<keyword evidence="1" id="KW-0812">Transmembrane</keyword>
<dbReference type="Pfam" id="PF23357">
    <property type="entry name" value="DUF7088"/>
    <property type="match status" value="1"/>
</dbReference>
<keyword evidence="4" id="KW-1185">Reference proteome</keyword>
<organism evidence="3 4">
    <name type="scientific">Rubritalea tangerina</name>
    <dbReference type="NCBI Taxonomy" id="430798"/>
    <lineage>
        <taxon>Bacteria</taxon>
        <taxon>Pseudomonadati</taxon>
        <taxon>Verrucomicrobiota</taxon>
        <taxon>Verrucomicrobiia</taxon>
        <taxon>Verrucomicrobiales</taxon>
        <taxon>Rubritaleaceae</taxon>
        <taxon>Rubritalea</taxon>
    </lineage>
</organism>
<name>A0ABW4Z6Y2_9BACT</name>
<evidence type="ECO:0000313" key="3">
    <source>
        <dbReference type="EMBL" id="MFD2157306.1"/>
    </source>
</evidence>
<evidence type="ECO:0000256" key="1">
    <source>
        <dbReference type="SAM" id="Phobius"/>
    </source>
</evidence>
<accession>A0ABW4Z6Y2</accession>
<feature type="transmembrane region" description="Helical" evidence="1">
    <location>
        <begin position="508"/>
        <end position="529"/>
    </location>
</feature>
<keyword evidence="1" id="KW-0472">Membrane</keyword>
<comment type="caution">
    <text evidence="3">The sequence shown here is derived from an EMBL/GenBank/DDBJ whole genome shotgun (WGS) entry which is preliminary data.</text>
</comment>
<reference evidence="4" key="1">
    <citation type="journal article" date="2019" name="Int. J. Syst. Evol. Microbiol.">
        <title>The Global Catalogue of Microorganisms (GCM) 10K type strain sequencing project: providing services to taxonomists for standard genome sequencing and annotation.</title>
        <authorList>
            <consortium name="The Broad Institute Genomics Platform"/>
            <consortium name="The Broad Institute Genome Sequencing Center for Infectious Disease"/>
            <person name="Wu L."/>
            <person name="Ma J."/>
        </authorList>
    </citation>
    <scope>NUCLEOTIDE SEQUENCE [LARGE SCALE GENOMIC DNA]</scope>
    <source>
        <strain evidence="4">CCUG 57942</strain>
    </source>
</reference>
<protein>
    <submittedName>
        <fullName evidence="3">Gldg family protein</fullName>
    </submittedName>
</protein>
<dbReference type="EMBL" id="JBHUJB010000005">
    <property type="protein sequence ID" value="MFD2157306.1"/>
    <property type="molecule type" value="Genomic_DNA"/>
</dbReference>
<keyword evidence="1" id="KW-1133">Transmembrane helix</keyword>
<gene>
    <name evidence="3" type="ORF">ACFSW8_00170</name>
</gene>
<sequence length="534" mass="60406">MADKPNSTQTELLDDTSAESSSVKKINRFGLGTLAIFQLALAFISVVLLNFLSCTNHQRFDLTRHADYTLAETTTQFLASPEVQQRQLPIKIKAVLKQESPYYLRLRAQLENYKRLSENNIELEFIDPIHDRDRLQDFATTYQRKVAAETILIDARNALVDAESSPDEEKIDLVKHIRSIPIDMLFVEDIDRYNQKYISAWNDEAVITSALVSAVEGTPRRFYFIVDKARIDEQTKGTPAWKNFQRLLNQQNIELLPLQISATEKIPEDAEGIAIIGPAFDFDEREIDTITEYWDRPSASIFITLDPQAKLKYLKRFLREYGISPQDNRVISKSTSGQTLTAARAFFTQGPEPNKGLAHQATQLDGPSSGLEVMSKNDRLTIRNINPFSLIQAADGWWGESKYAAPNPSFDPREDQGIIEGAANPTPVHIAAAVVRGRENSDLTAPLTSRMVVVANTDFLRPENEREEMSQFLNSTVNWLIGRESLIGIPPKSVFRKKITIQAAHKSFIDQLILIYLPVTTLLIALVIWNSRRN</sequence>
<dbReference type="InterPro" id="IPR055396">
    <property type="entry name" value="DUF7088"/>
</dbReference>